<feature type="transmembrane region" description="Helical" evidence="1">
    <location>
        <begin position="45"/>
        <end position="71"/>
    </location>
</feature>
<sequence length="74" mass="8102">METSYLVSSSSPFSFSCPQPPQFYSLHRTALTGFLPPALRLLSSVWAPLTGAFAGLLTALWLQPLSLLLAFSLW</sequence>
<accession>A0ABN8XS88</accession>
<keyword evidence="1" id="KW-1133">Transmembrane helix</keyword>
<dbReference type="EMBL" id="CATKSN020000881">
    <property type="protein sequence ID" value="CAI9150481.1"/>
    <property type="molecule type" value="Genomic_DNA"/>
</dbReference>
<evidence type="ECO:0000256" key="1">
    <source>
        <dbReference type="SAM" id="Phobius"/>
    </source>
</evidence>
<organism evidence="2 3">
    <name type="scientific">Rangifer tarandus platyrhynchus</name>
    <name type="common">Svalbard reindeer</name>
    <dbReference type="NCBI Taxonomy" id="3082113"/>
    <lineage>
        <taxon>Eukaryota</taxon>
        <taxon>Metazoa</taxon>
        <taxon>Chordata</taxon>
        <taxon>Craniata</taxon>
        <taxon>Vertebrata</taxon>
        <taxon>Euteleostomi</taxon>
        <taxon>Mammalia</taxon>
        <taxon>Eutheria</taxon>
        <taxon>Laurasiatheria</taxon>
        <taxon>Artiodactyla</taxon>
        <taxon>Ruminantia</taxon>
        <taxon>Pecora</taxon>
        <taxon>Cervidae</taxon>
        <taxon>Odocoileinae</taxon>
        <taxon>Rangifer</taxon>
    </lineage>
</organism>
<name>A0ABN8XS88_RANTA</name>
<gene>
    <name evidence="2" type="ORF">MRATA1EN1_LOCUS32099</name>
</gene>
<keyword evidence="1" id="KW-0472">Membrane</keyword>
<keyword evidence="1" id="KW-0812">Transmembrane</keyword>
<evidence type="ECO:0000313" key="3">
    <source>
        <dbReference type="Proteomes" id="UP001176941"/>
    </source>
</evidence>
<evidence type="ECO:0000313" key="2">
    <source>
        <dbReference type="EMBL" id="CAI9150481.1"/>
    </source>
</evidence>
<comment type="caution">
    <text evidence="2">The sequence shown here is derived from an EMBL/GenBank/DDBJ whole genome shotgun (WGS) entry which is preliminary data.</text>
</comment>
<protein>
    <submittedName>
        <fullName evidence="2">Uncharacterized protein</fullName>
    </submittedName>
</protein>
<dbReference type="Proteomes" id="UP001176941">
    <property type="component" value="Unassembled WGS sequence"/>
</dbReference>
<keyword evidence="3" id="KW-1185">Reference proteome</keyword>
<reference evidence="2" key="1">
    <citation type="submission" date="2023-04" db="EMBL/GenBank/DDBJ databases">
        <authorList>
            <consortium name="ELIXIR-Norway"/>
        </authorList>
    </citation>
    <scope>NUCLEOTIDE SEQUENCE [LARGE SCALE GENOMIC DNA]</scope>
</reference>
<proteinExistence type="predicted"/>